<dbReference type="AlphaFoldDB" id="A0A0A7PIC1"/>
<gene>
    <name evidence="1" type="ORF">SKP52_14045</name>
</gene>
<evidence type="ECO:0000313" key="2">
    <source>
        <dbReference type="Proteomes" id="UP000030907"/>
    </source>
</evidence>
<reference evidence="1 2" key="1">
    <citation type="journal article" date="2015" name="Int. J. Syst. Evol. Microbiol.">
        <title>Description of Sphingopyxis fribergensis sp. nov. - a soil bacterium with the ability to degrade styrene and phenylacetic acid.</title>
        <authorList>
            <person name="Oelschlagel M."/>
            <person name="Ruckert C."/>
            <person name="Kalinowski J."/>
            <person name="Schmidt G."/>
            <person name="Schlomann M."/>
            <person name="Tischler D."/>
        </authorList>
    </citation>
    <scope>NUCLEOTIDE SEQUENCE [LARGE SCALE GENOMIC DNA]</scope>
    <source>
        <strain evidence="1 2">Kp5.2</strain>
    </source>
</reference>
<accession>A0A0A7PIC1</accession>
<evidence type="ECO:0008006" key="3">
    <source>
        <dbReference type="Google" id="ProtNLM"/>
    </source>
</evidence>
<evidence type="ECO:0000313" key="1">
    <source>
        <dbReference type="EMBL" id="AJA09694.1"/>
    </source>
</evidence>
<sequence length="78" mass="8258">MPSEKTYRIHINNHPHEIGPAPLPAAQVARMAGVPLDNVVIELETPAGLKEVALEETLAAADGLSFLVTRQFIMGGAA</sequence>
<keyword evidence="2" id="KW-1185">Reference proteome</keyword>
<dbReference type="OrthoDB" id="8453427at2"/>
<dbReference type="KEGG" id="sphk:SKP52_14045"/>
<dbReference type="EMBL" id="CP009122">
    <property type="protein sequence ID" value="AJA09694.1"/>
    <property type="molecule type" value="Genomic_DNA"/>
</dbReference>
<dbReference type="Proteomes" id="UP000030907">
    <property type="component" value="Chromosome"/>
</dbReference>
<protein>
    <recommendedName>
        <fullName evidence="3">Multi-ubiquitin domain-containing protein</fullName>
    </recommendedName>
</protein>
<proteinExistence type="predicted"/>
<dbReference type="STRING" id="1515612.SKP52_14045"/>
<organism evidence="1 2">
    <name type="scientific">Sphingopyxis fribergensis</name>
    <dbReference type="NCBI Taxonomy" id="1515612"/>
    <lineage>
        <taxon>Bacteria</taxon>
        <taxon>Pseudomonadati</taxon>
        <taxon>Pseudomonadota</taxon>
        <taxon>Alphaproteobacteria</taxon>
        <taxon>Sphingomonadales</taxon>
        <taxon>Sphingomonadaceae</taxon>
        <taxon>Sphingopyxis</taxon>
    </lineage>
</organism>
<dbReference type="HOGENOM" id="CLU_2620203_0_0_5"/>
<name>A0A0A7PIC1_9SPHN</name>
<dbReference type="RefSeq" id="WP_148309128.1">
    <property type="nucleotide sequence ID" value="NZ_CP009122.1"/>
</dbReference>